<dbReference type="InterPro" id="IPR035418">
    <property type="entry name" value="AraC-bd_2"/>
</dbReference>
<gene>
    <name evidence="5" type="ORF">CWI80_03935</name>
</gene>
<keyword evidence="6" id="KW-1185">Reference proteome</keyword>
<reference evidence="6" key="1">
    <citation type="journal article" date="2018" name="Front. Microbiol.">
        <title>Genome-Based Analysis Reveals the Taxonomy and Diversity of the Family Idiomarinaceae.</title>
        <authorList>
            <person name="Liu Y."/>
            <person name="Lai Q."/>
            <person name="Shao Z."/>
        </authorList>
    </citation>
    <scope>NUCLEOTIDE SEQUENCE [LARGE SCALE GENOMIC DNA]</scope>
    <source>
        <strain evidence="6">c121</strain>
    </source>
</reference>
<dbReference type="PANTHER" id="PTHR46796">
    <property type="entry name" value="HTH-TYPE TRANSCRIPTIONAL ACTIVATOR RHAS-RELATED"/>
    <property type="match status" value="1"/>
</dbReference>
<name>A0A432Z9E8_9GAMM</name>
<dbReference type="PANTHER" id="PTHR46796:SF6">
    <property type="entry name" value="ARAC SUBFAMILY"/>
    <property type="match status" value="1"/>
</dbReference>
<dbReference type="GO" id="GO:0043565">
    <property type="term" value="F:sequence-specific DNA binding"/>
    <property type="evidence" value="ECO:0007669"/>
    <property type="project" value="InterPro"/>
</dbReference>
<evidence type="ECO:0000313" key="6">
    <source>
        <dbReference type="Proteomes" id="UP000287022"/>
    </source>
</evidence>
<dbReference type="SUPFAM" id="SSF46689">
    <property type="entry name" value="Homeodomain-like"/>
    <property type="match status" value="1"/>
</dbReference>
<dbReference type="PRINTS" id="PR00032">
    <property type="entry name" value="HTHARAC"/>
</dbReference>
<keyword evidence="3" id="KW-0804">Transcription</keyword>
<dbReference type="GO" id="GO:0003700">
    <property type="term" value="F:DNA-binding transcription factor activity"/>
    <property type="evidence" value="ECO:0007669"/>
    <property type="project" value="InterPro"/>
</dbReference>
<evidence type="ECO:0000256" key="1">
    <source>
        <dbReference type="ARBA" id="ARBA00023015"/>
    </source>
</evidence>
<keyword evidence="2" id="KW-0238">DNA-binding</keyword>
<dbReference type="AlphaFoldDB" id="A0A432Z9E8"/>
<sequence length="325" mass="37391">MESEDKIVSSLTLDTAQWDGASKWQNWKYAIEKALPYDCELSLNSDPACFEGHLEVFHHPLTHESYSDVTYSGNQVRRTKQHLQDGYNDYILMFVKSGEGSFQSEGEVYWFKPNSIYLVDTSRPFSKDMYGGCQVVFIRIAKDRIDPAFPQLSTQAVRAFPTESGPGMLLRNYLYMLPRAVHTSTESTIDFLFRALTNLVVANLMELSEQLPERNYATTDHAFFVQVLKHMRQHFTDPNFRLSNLVAHYQRSRSYFYQLFKEHGTTFSDELRALRIEYAANRLATASATMADLAYECGFNGASQFSRAFKVEMGVTPQKFRLTQL</sequence>
<comment type="caution">
    <text evidence="5">The sequence shown here is derived from an EMBL/GenBank/DDBJ whole genome shotgun (WGS) entry which is preliminary data.</text>
</comment>
<dbReference type="Pfam" id="PF14525">
    <property type="entry name" value="AraC_binding_2"/>
    <property type="match status" value="1"/>
</dbReference>
<proteinExistence type="predicted"/>
<dbReference type="PROSITE" id="PS01124">
    <property type="entry name" value="HTH_ARAC_FAMILY_2"/>
    <property type="match status" value="1"/>
</dbReference>
<evidence type="ECO:0000256" key="2">
    <source>
        <dbReference type="ARBA" id="ARBA00023125"/>
    </source>
</evidence>
<dbReference type="Proteomes" id="UP000287022">
    <property type="component" value="Unassembled WGS sequence"/>
</dbReference>
<dbReference type="InterPro" id="IPR050204">
    <property type="entry name" value="AraC_XylS_family_regulators"/>
</dbReference>
<dbReference type="Pfam" id="PF12833">
    <property type="entry name" value="HTH_18"/>
    <property type="match status" value="1"/>
</dbReference>
<keyword evidence="1" id="KW-0805">Transcription regulation</keyword>
<dbReference type="STRING" id="1122124.GCA_000423165_00610"/>
<dbReference type="InterPro" id="IPR018060">
    <property type="entry name" value="HTH_AraC"/>
</dbReference>
<feature type="domain" description="HTH araC/xylS-type" evidence="4">
    <location>
        <begin position="225"/>
        <end position="323"/>
    </location>
</feature>
<accession>A0A432Z9E8</accession>
<organism evidence="5 6">
    <name type="scientific">Pseudidiomarina sediminum</name>
    <dbReference type="NCBI Taxonomy" id="431675"/>
    <lineage>
        <taxon>Bacteria</taxon>
        <taxon>Pseudomonadati</taxon>
        <taxon>Pseudomonadota</taxon>
        <taxon>Gammaproteobacteria</taxon>
        <taxon>Alteromonadales</taxon>
        <taxon>Idiomarinaceae</taxon>
        <taxon>Pseudidiomarina</taxon>
    </lineage>
</organism>
<dbReference type="SMART" id="SM00342">
    <property type="entry name" value="HTH_ARAC"/>
    <property type="match status" value="1"/>
</dbReference>
<dbReference type="InterPro" id="IPR020449">
    <property type="entry name" value="Tscrpt_reg_AraC-type_HTH"/>
</dbReference>
<dbReference type="Gene3D" id="1.10.10.60">
    <property type="entry name" value="Homeodomain-like"/>
    <property type="match status" value="1"/>
</dbReference>
<dbReference type="InterPro" id="IPR009057">
    <property type="entry name" value="Homeodomain-like_sf"/>
</dbReference>
<evidence type="ECO:0000313" key="5">
    <source>
        <dbReference type="EMBL" id="RUO74500.1"/>
    </source>
</evidence>
<dbReference type="EMBL" id="PIQE01000001">
    <property type="protein sequence ID" value="RUO74500.1"/>
    <property type="molecule type" value="Genomic_DNA"/>
</dbReference>
<evidence type="ECO:0000259" key="4">
    <source>
        <dbReference type="PROSITE" id="PS01124"/>
    </source>
</evidence>
<evidence type="ECO:0000256" key="3">
    <source>
        <dbReference type="ARBA" id="ARBA00023163"/>
    </source>
</evidence>
<protein>
    <submittedName>
        <fullName evidence="5">AraC family transcriptional regulator</fullName>
    </submittedName>
</protein>